<dbReference type="EMBL" id="MSFM01000016">
    <property type="protein sequence ID" value="PKY00155.1"/>
    <property type="molecule type" value="Genomic_DNA"/>
</dbReference>
<dbReference type="RefSeq" id="XP_024688749.1">
    <property type="nucleotide sequence ID" value="XM_024841613.1"/>
</dbReference>
<keyword evidence="1" id="KW-0732">Signal</keyword>
<evidence type="ECO:0000313" key="2">
    <source>
        <dbReference type="EMBL" id="PKY00155.1"/>
    </source>
</evidence>
<protein>
    <submittedName>
        <fullName evidence="2">Uncharacterized protein</fullName>
    </submittedName>
</protein>
<accession>A0A2I1CRB5</accession>
<name>A0A2I1CRB5_ASPC2</name>
<dbReference type="AlphaFoldDB" id="A0A2I1CRB5"/>
<dbReference type="GeneID" id="36549137"/>
<keyword evidence="3" id="KW-1185">Reference proteome</keyword>
<organism evidence="2 3">
    <name type="scientific">Aspergillus campestris (strain IBT 28561)</name>
    <dbReference type="NCBI Taxonomy" id="1392248"/>
    <lineage>
        <taxon>Eukaryota</taxon>
        <taxon>Fungi</taxon>
        <taxon>Dikarya</taxon>
        <taxon>Ascomycota</taxon>
        <taxon>Pezizomycotina</taxon>
        <taxon>Eurotiomycetes</taxon>
        <taxon>Eurotiomycetidae</taxon>
        <taxon>Eurotiales</taxon>
        <taxon>Aspergillaceae</taxon>
        <taxon>Aspergillus</taxon>
        <taxon>Aspergillus subgen. Circumdati</taxon>
    </lineage>
</organism>
<dbReference type="Proteomes" id="UP000234254">
    <property type="component" value="Unassembled WGS sequence"/>
</dbReference>
<dbReference type="OrthoDB" id="4482926at2759"/>
<gene>
    <name evidence="2" type="ORF">P168DRAFT_330675</name>
</gene>
<evidence type="ECO:0000256" key="1">
    <source>
        <dbReference type="SAM" id="SignalP"/>
    </source>
</evidence>
<dbReference type="VEuPathDB" id="FungiDB:P168DRAFT_330675"/>
<feature type="signal peptide" evidence="1">
    <location>
        <begin position="1"/>
        <end position="17"/>
    </location>
</feature>
<proteinExistence type="predicted"/>
<sequence length="188" mass="20374">MKTSILSLLLAATTAYAKTDYTTNFDNLNQGKLTPNPLRELTYGDEFQIGTYAVQASNENAKSKKLLFSGPRAVGESSGRIKIAPESKADRFTLKSVQIGCSGKKTGGKKKTVPCELEILGMRPSQNFVSKTVKYTDTKSLLTLDGLDEDLWGLHSVSVKVVSAGKGGELKEDVTLLVDSLQYFVGDE</sequence>
<comment type="caution">
    <text evidence="2">The sequence shown here is derived from an EMBL/GenBank/DDBJ whole genome shotgun (WGS) entry which is preliminary data.</text>
</comment>
<reference evidence="2" key="1">
    <citation type="submission" date="2016-12" db="EMBL/GenBank/DDBJ databases">
        <title>The genomes of Aspergillus section Nigri reveals drivers in fungal speciation.</title>
        <authorList>
            <consortium name="DOE Joint Genome Institute"/>
            <person name="Vesth T.C."/>
            <person name="Nybo J."/>
            <person name="Theobald S."/>
            <person name="Brandl J."/>
            <person name="Frisvad J.C."/>
            <person name="Nielsen K.F."/>
            <person name="Lyhne E.K."/>
            <person name="Kogle M.E."/>
            <person name="Kuo A."/>
            <person name="Riley R."/>
            <person name="Clum A."/>
            <person name="Nolan M."/>
            <person name="Lipzen A."/>
            <person name="Salamov A."/>
            <person name="Henrissat B."/>
            <person name="Wiebenga A."/>
            <person name="De vries R.P."/>
            <person name="Grigoriev I.V."/>
            <person name="Mortensen U.H."/>
            <person name="Andersen M.R."/>
            <person name="Baker S.E."/>
        </authorList>
    </citation>
    <scope>NUCLEOTIDE SEQUENCE</scope>
    <source>
        <strain evidence="2">IBT 28561</strain>
    </source>
</reference>
<evidence type="ECO:0000313" key="3">
    <source>
        <dbReference type="Proteomes" id="UP000234254"/>
    </source>
</evidence>
<feature type="chain" id="PRO_5014144605" evidence="1">
    <location>
        <begin position="18"/>
        <end position="188"/>
    </location>
</feature>